<dbReference type="EMBL" id="JAFDVH010000016">
    <property type="protein sequence ID" value="KAG7462575.1"/>
    <property type="molecule type" value="Genomic_DNA"/>
</dbReference>
<dbReference type="AlphaFoldDB" id="A0A9D3PKB5"/>
<evidence type="ECO:0000256" key="3">
    <source>
        <dbReference type="SAM" id="SignalP"/>
    </source>
</evidence>
<dbReference type="InterPro" id="IPR000010">
    <property type="entry name" value="Cystatin_dom"/>
</dbReference>
<reference evidence="5" key="1">
    <citation type="submission" date="2021-01" db="EMBL/GenBank/DDBJ databases">
        <authorList>
            <person name="Zahm M."/>
            <person name="Roques C."/>
            <person name="Cabau C."/>
            <person name="Klopp C."/>
            <person name="Donnadieu C."/>
            <person name="Jouanno E."/>
            <person name="Lampietro C."/>
            <person name="Louis A."/>
            <person name="Herpin A."/>
            <person name="Echchiki A."/>
            <person name="Berthelot C."/>
            <person name="Parey E."/>
            <person name="Roest-Crollius H."/>
            <person name="Braasch I."/>
            <person name="Postlethwait J."/>
            <person name="Bobe J."/>
            <person name="Montfort J."/>
            <person name="Bouchez O."/>
            <person name="Begum T."/>
            <person name="Mejri S."/>
            <person name="Adams A."/>
            <person name="Chen W.-J."/>
            <person name="Guiguen Y."/>
        </authorList>
    </citation>
    <scope>NUCLEOTIDE SEQUENCE</scope>
    <source>
        <strain evidence="5">YG-15Mar2019-1</strain>
        <tissue evidence="5">Brain</tissue>
    </source>
</reference>
<dbReference type="InterPro" id="IPR046350">
    <property type="entry name" value="Cystatin_sf"/>
</dbReference>
<dbReference type="PANTHER" id="PTHR47141">
    <property type="entry name" value="CYSTATIN-F"/>
    <property type="match status" value="1"/>
</dbReference>
<dbReference type="GO" id="GO:1903979">
    <property type="term" value="P:negative regulation of microglial cell activation"/>
    <property type="evidence" value="ECO:0007669"/>
    <property type="project" value="TreeGrafter"/>
</dbReference>
<dbReference type="GO" id="GO:0006955">
    <property type="term" value="P:immune response"/>
    <property type="evidence" value="ECO:0007669"/>
    <property type="project" value="InterPro"/>
</dbReference>
<dbReference type="GO" id="GO:0031643">
    <property type="term" value="P:positive regulation of myelination"/>
    <property type="evidence" value="ECO:0007669"/>
    <property type="project" value="TreeGrafter"/>
</dbReference>
<dbReference type="PANTHER" id="PTHR47141:SF1">
    <property type="entry name" value="CYSTATIN-F"/>
    <property type="match status" value="1"/>
</dbReference>
<dbReference type="SUPFAM" id="SSF54403">
    <property type="entry name" value="Cystatin/monellin"/>
    <property type="match status" value="1"/>
</dbReference>
<dbReference type="Proteomes" id="UP001046870">
    <property type="component" value="Chromosome 16"/>
</dbReference>
<accession>A0A9D3PKB5</accession>
<evidence type="ECO:0000256" key="2">
    <source>
        <dbReference type="ARBA" id="ARBA00023157"/>
    </source>
</evidence>
<dbReference type="FunFam" id="3.10.450.10:FF:000004">
    <property type="entry name" value="Cystatin C"/>
    <property type="match status" value="1"/>
</dbReference>
<dbReference type="Pfam" id="PF00031">
    <property type="entry name" value="Cystatin"/>
    <property type="match status" value="1"/>
</dbReference>
<dbReference type="SMART" id="SM00043">
    <property type="entry name" value="CY"/>
    <property type="match status" value="1"/>
</dbReference>
<feature type="signal peptide" evidence="3">
    <location>
        <begin position="1"/>
        <end position="17"/>
    </location>
</feature>
<feature type="domain" description="Cystatin" evidence="4">
    <location>
        <begin position="31"/>
        <end position="143"/>
    </location>
</feature>
<dbReference type="GO" id="GO:0005783">
    <property type="term" value="C:endoplasmic reticulum"/>
    <property type="evidence" value="ECO:0007669"/>
    <property type="project" value="TreeGrafter"/>
</dbReference>
<dbReference type="InterPro" id="IPR042886">
    <property type="entry name" value="Cystatin-F"/>
</dbReference>
<keyword evidence="2" id="KW-1015">Disulfide bond</keyword>
<dbReference type="Gene3D" id="3.10.450.10">
    <property type="match status" value="1"/>
</dbReference>
<keyword evidence="6" id="KW-1185">Reference proteome</keyword>
<evidence type="ECO:0000313" key="5">
    <source>
        <dbReference type="EMBL" id="KAG7462575.1"/>
    </source>
</evidence>
<dbReference type="CDD" id="cd00042">
    <property type="entry name" value="CY"/>
    <property type="match status" value="1"/>
</dbReference>
<dbReference type="GO" id="GO:0005794">
    <property type="term" value="C:Golgi apparatus"/>
    <property type="evidence" value="ECO:0007669"/>
    <property type="project" value="TreeGrafter"/>
</dbReference>
<proteinExistence type="inferred from homology"/>
<evidence type="ECO:0000256" key="1">
    <source>
        <dbReference type="ARBA" id="ARBA00009403"/>
    </source>
</evidence>
<gene>
    <name evidence="5" type="ORF">MATL_G00186300</name>
</gene>
<name>A0A9D3PKB5_MEGAT</name>
<dbReference type="OrthoDB" id="9929365at2759"/>
<organism evidence="5 6">
    <name type="scientific">Megalops atlanticus</name>
    <name type="common">Tarpon</name>
    <name type="synonym">Clupea gigantea</name>
    <dbReference type="NCBI Taxonomy" id="7932"/>
    <lineage>
        <taxon>Eukaryota</taxon>
        <taxon>Metazoa</taxon>
        <taxon>Chordata</taxon>
        <taxon>Craniata</taxon>
        <taxon>Vertebrata</taxon>
        <taxon>Euteleostomi</taxon>
        <taxon>Actinopterygii</taxon>
        <taxon>Neopterygii</taxon>
        <taxon>Teleostei</taxon>
        <taxon>Elopiformes</taxon>
        <taxon>Megalopidae</taxon>
        <taxon>Megalops</taxon>
    </lineage>
</organism>
<dbReference type="GO" id="GO:0004869">
    <property type="term" value="F:cysteine-type endopeptidase inhibitor activity"/>
    <property type="evidence" value="ECO:0007669"/>
    <property type="project" value="InterPro"/>
</dbReference>
<dbReference type="GO" id="GO:0005615">
    <property type="term" value="C:extracellular space"/>
    <property type="evidence" value="ECO:0007669"/>
    <property type="project" value="TreeGrafter"/>
</dbReference>
<comment type="caution">
    <text evidence="5">The sequence shown here is derived from an EMBL/GenBank/DDBJ whole genome shotgun (WGS) entry which is preliminary data.</text>
</comment>
<feature type="chain" id="PRO_5038430797" description="Cystatin domain-containing protein" evidence="3">
    <location>
        <begin position="18"/>
        <end position="144"/>
    </location>
</feature>
<protein>
    <recommendedName>
        <fullName evidence="4">Cystatin domain-containing protein</fullName>
    </recommendedName>
</protein>
<evidence type="ECO:0000313" key="6">
    <source>
        <dbReference type="Proteomes" id="UP001046870"/>
    </source>
</evidence>
<comment type="similarity">
    <text evidence="1">Belongs to the cystatin family.</text>
</comment>
<dbReference type="GO" id="GO:0005770">
    <property type="term" value="C:late endosome"/>
    <property type="evidence" value="ECO:0007669"/>
    <property type="project" value="TreeGrafter"/>
</dbReference>
<evidence type="ECO:0000259" key="4">
    <source>
        <dbReference type="SMART" id="SM00043"/>
    </source>
</evidence>
<dbReference type="GO" id="GO:0005764">
    <property type="term" value="C:lysosome"/>
    <property type="evidence" value="ECO:0007669"/>
    <property type="project" value="TreeGrafter"/>
</dbReference>
<sequence length="144" mass="16187">MVVDPLLLFLTVLAAWSLQDTITLGSHTARTIPGSAGNVSKNDPGVQKAVLSGTYAFNNKSNDIFLFKASAIDKAERQVVKGIRYILEVEISRTVCRKTASNPDLSNCHFQPKGKLHQIFHCHFEVWSIPWLKWMNTTFFICHP</sequence>
<keyword evidence="3" id="KW-0732">Signal</keyword>